<gene>
    <name evidence="1" type="ORF">SPARVUS_LOCUS13726294</name>
</gene>
<name>A0ABN9G9R3_9NEOB</name>
<evidence type="ECO:0000313" key="1">
    <source>
        <dbReference type="EMBL" id="CAI9606117.1"/>
    </source>
</evidence>
<reference evidence="1" key="1">
    <citation type="submission" date="2023-05" db="EMBL/GenBank/DDBJ databases">
        <authorList>
            <person name="Stuckert A."/>
        </authorList>
    </citation>
    <scope>NUCLEOTIDE SEQUENCE</scope>
</reference>
<sequence>MIAGLRIWQGSGLSQTGRTVALSQLANAATGSSGYRIVGLDSGHGSSRYDRGNWVPGIRYLARSGTRHLARQWAPSPQVDRG</sequence>
<dbReference type="EMBL" id="CATNWA010018233">
    <property type="protein sequence ID" value="CAI9606117.1"/>
    <property type="molecule type" value="Genomic_DNA"/>
</dbReference>
<accession>A0ABN9G9R3</accession>
<protein>
    <submittedName>
        <fullName evidence="1">Uncharacterized protein</fullName>
    </submittedName>
</protein>
<dbReference type="Proteomes" id="UP001162483">
    <property type="component" value="Unassembled WGS sequence"/>
</dbReference>
<comment type="caution">
    <text evidence="1">The sequence shown here is derived from an EMBL/GenBank/DDBJ whole genome shotgun (WGS) entry which is preliminary data.</text>
</comment>
<proteinExistence type="predicted"/>
<evidence type="ECO:0000313" key="2">
    <source>
        <dbReference type="Proteomes" id="UP001162483"/>
    </source>
</evidence>
<keyword evidence="2" id="KW-1185">Reference proteome</keyword>
<organism evidence="1 2">
    <name type="scientific">Staurois parvus</name>
    <dbReference type="NCBI Taxonomy" id="386267"/>
    <lineage>
        <taxon>Eukaryota</taxon>
        <taxon>Metazoa</taxon>
        <taxon>Chordata</taxon>
        <taxon>Craniata</taxon>
        <taxon>Vertebrata</taxon>
        <taxon>Euteleostomi</taxon>
        <taxon>Amphibia</taxon>
        <taxon>Batrachia</taxon>
        <taxon>Anura</taxon>
        <taxon>Neobatrachia</taxon>
        <taxon>Ranoidea</taxon>
        <taxon>Ranidae</taxon>
        <taxon>Staurois</taxon>
    </lineage>
</organism>